<name>A0AAE0C0U0_9CHLO</name>
<evidence type="ECO:0000313" key="2">
    <source>
        <dbReference type="Proteomes" id="UP001190700"/>
    </source>
</evidence>
<gene>
    <name evidence="1" type="ORF">CYMTET_45043</name>
</gene>
<comment type="caution">
    <text evidence="1">The sequence shown here is derived from an EMBL/GenBank/DDBJ whole genome shotgun (WGS) entry which is preliminary data.</text>
</comment>
<accession>A0AAE0C0U0</accession>
<evidence type="ECO:0000313" key="1">
    <source>
        <dbReference type="EMBL" id="KAK3245385.1"/>
    </source>
</evidence>
<dbReference type="EMBL" id="LGRX02030690">
    <property type="protein sequence ID" value="KAK3245385.1"/>
    <property type="molecule type" value="Genomic_DNA"/>
</dbReference>
<keyword evidence="2" id="KW-1185">Reference proteome</keyword>
<protein>
    <submittedName>
        <fullName evidence="1">Uncharacterized protein</fullName>
    </submittedName>
</protein>
<dbReference type="AlphaFoldDB" id="A0AAE0C0U0"/>
<proteinExistence type="predicted"/>
<dbReference type="Proteomes" id="UP001190700">
    <property type="component" value="Unassembled WGS sequence"/>
</dbReference>
<sequence length="200" mass="22556">MWPIKHPLARGMPISHYQTSEETQDETVKSCECDDEEAVAPLDFGRLQLTQLQNSAVPLKFESATEGLCASSTPSVQGASAPRANPKYVTRFDPTSPFARVRITKADARQALRSFWRQLTTPFYVQPKSRRGVVQVRWEWGFQLSLTLRMSRQDRQRRLLASTGTIVRADGSADGSTKRRASSRVRFDLLAPCCSENCCW</sequence>
<reference evidence="1 2" key="1">
    <citation type="journal article" date="2015" name="Genome Biol. Evol.">
        <title>Comparative Genomics of a Bacterivorous Green Alga Reveals Evolutionary Causalities and Consequences of Phago-Mixotrophic Mode of Nutrition.</title>
        <authorList>
            <person name="Burns J.A."/>
            <person name="Paasch A."/>
            <person name="Narechania A."/>
            <person name="Kim E."/>
        </authorList>
    </citation>
    <scope>NUCLEOTIDE SEQUENCE [LARGE SCALE GENOMIC DNA]</scope>
    <source>
        <strain evidence="1 2">PLY_AMNH</strain>
    </source>
</reference>
<organism evidence="1 2">
    <name type="scientific">Cymbomonas tetramitiformis</name>
    <dbReference type="NCBI Taxonomy" id="36881"/>
    <lineage>
        <taxon>Eukaryota</taxon>
        <taxon>Viridiplantae</taxon>
        <taxon>Chlorophyta</taxon>
        <taxon>Pyramimonadophyceae</taxon>
        <taxon>Pyramimonadales</taxon>
        <taxon>Pyramimonadaceae</taxon>
        <taxon>Cymbomonas</taxon>
    </lineage>
</organism>